<evidence type="ECO:0000313" key="4">
    <source>
        <dbReference type="Proteomes" id="UP000829196"/>
    </source>
</evidence>
<feature type="region of interest" description="Disordered" evidence="1">
    <location>
        <begin position="147"/>
        <end position="188"/>
    </location>
</feature>
<gene>
    <name evidence="3" type="ORF">KFK09_025986</name>
</gene>
<evidence type="ECO:0000256" key="2">
    <source>
        <dbReference type="SAM" id="Phobius"/>
    </source>
</evidence>
<protein>
    <submittedName>
        <fullName evidence="3">Uncharacterized protein</fullName>
    </submittedName>
</protein>
<reference evidence="3" key="1">
    <citation type="journal article" date="2022" name="Front. Genet.">
        <title>Chromosome-Scale Assembly of the Dendrobium nobile Genome Provides Insights Into the Molecular Mechanism of the Biosynthesis of the Medicinal Active Ingredient of Dendrobium.</title>
        <authorList>
            <person name="Xu Q."/>
            <person name="Niu S.-C."/>
            <person name="Li K.-L."/>
            <person name="Zheng P.-J."/>
            <person name="Zhang X.-J."/>
            <person name="Jia Y."/>
            <person name="Liu Y."/>
            <person name="Niu Y.-X."/>
            <person name="Yu L.-H."/>
            <person name="Chen D.-F."/>
            <person name="Zhang G.-Q."/>
        </authorList>
    </citation>
    <scope>NUCLEOTIDE SEQUENCE</scope>
    <source>
        <tissue evidence="3">Leaf</tissue>
    </source>
</reference>
<dbReference type="AlphaFoldDB" id="A0A8T3A5C5"/>
<keyword evidence="2" id="KW-0472">Membrane</keyword>
<sequence>MKQTSYSSFSRIKAEKLGRSAVCTCFLITVFFIAIIKQSSHPLPLSSFQLSVRTNLPCSKVKEFQLGSFTKIRGNESIVSKQVTYPKNSMGEQMLQGNETETLSLDLEENNQVNVNIKVIEVHQIANQKQEKVHTFASRSEEQNYIISSSDQEKNKLSGSKYTSQKNYPKHNHPITNSSQVQKHKIRSKQTLLEFNTYKSG</sequence>
<keyword evidence="2" id="KW-1133">Transmembrane helix</keyword>
<evidence type="ECO:0000256" key="1">
    <source>
        <dbReference type="SAM" id="MobiDB-lite"/>
    </source>
</evidence>
<feature type="transmembrane region" description="Helical" evidence="2">
    <location>
        <begin position="20"/>
        <end position="36"/>
    </location>
</feature>
<accession>A0A8T3A5C5</accession>
<organism evidence="3 4">
    <name type="scientific">Dendrobium nobile</name>
    <name type="common">Orchid</name>
    <dbReference type="NCBI Taxonomy" id="94219"/>
    <lineage>
        <taxon>Eukaryota</taxon>
        <taxon>Viridiplantae</taxon>
        <taxon>Streptophyta</taxon>
        <taxon>Embryophyta</taxon>
        <taxon>Tracheophyta</taxon>
        <taxon>Spermatophyta</taxon>
        <taxon>Magnoliopsida</taxon>
        <taxon>Liliopsida</taxon>
        <taxon>Asparagales</taxon>
        <taxon>Orchidaceae</taxon>
        <taxon>Epidendroideae</taxon>
        <taxon>Malaxideae</taxon>
        <taxon>Dendrobiinae</taxon>
        <taxon>Dendrobium</taxon>
    </lineage>
</organism>
<keyword evidence="4" id="KW-1185">Reference proteome</keyword>
<name>A0A8T3A5C5_DENNO</name>
<evidence type="ECO:0000313" key="3">
    <source>
        <dbReference type="EMBL" id="KAI0491726.1"/>
    </source>
</evidence>
<keyword evidence="2" id="KW-0812">Transmembrane</keyword>
<comment type="caution">
    <text evidence="3">The sequence shown here is derived from an EMBL/GenBank/DDBJ whole genome shotgun (WGS) entry which is preliminary data.</text>
</comment>
<proteinExistence type="predicted"/>
<dbReference type="EMBL" id="JAGYWB010000018">
    <property type="protein sequence ID" value="KAI0491726.1"/>
    <property type="molecule type" value="Genomic_DNA"/>
</dbReference>
<feature type="compositionally biased region" description="Polar residues" evidence="1">
    <location>
        <begin position="157"/>
        <end position="167"/>
    </location>
</feature>
<dbReference type="Proteomes" id="UP000829196">
    <property type="component" value="Unassembled WGS sequence"/>
</dbReference>